<proteinExistence type="predicted"/>
<evidence type="ECO:0000313" key="1">
    <source>
        <dbReference type="EMBL" id="SDM73785.1"/>
    </source>
</evidence>
<organism evidence="1 2">
    <name type="scientific">Nocardioides szechwanensis</name>
    <dbReference type="NCBI Taxonomy" id="1005944"/>
    <lineage>
        <taxon>Bacteria</taxon>
        <taxon>Bacillati</taxon>
        <taxon>Actinomycetota</taxon>
        <taxon>Actinomycetes</taxon>
        <taxon>Propionibacteriales</taxon>
        <taxon>Nocardioidaceae</taxon>
        <taxon>Nocardioides</taxon>
    </lineage>
</organism>
<keyword evidence="2" id="KW-1185">Reference proteome</keyword>
<dbReference type="EMBL" id="FNIC01000001">
    <property type="protein sequence ID" value="SDM73785.1"/>
    <property type="molecule type" value="Genomic_DNA"/>
</dbReference>
<gene>
    <name evidence="1" type="ORF">SAMN05192576_0818</name>
</gene>
<name>A0A1G9VPQ2_9ACTN</name>
<dbReference type="Proteomes" id="UP000199004">
    <property type="component" value="Unassembled WGS sequence"/>
</dbReference>
<accession>A0A1G9VPQ2</accession>
<sequence length="60" mass="6799">MWKPWEWAARSNARALENARLATTLCSRRRLERAEVELFLINLHDRSQAASTAVQSATGS</sequence>
<dbReference type="AlphaFoldDB" id="A0A1G9VPQ2"/>
<evidence type="ECO:0000313" key="2">
    <source>
        <dbReference type="Proteomes" id="UP000199004"/>
    </source>
</evidence>
<protein>
    <submittedName>
        <fullName evidence="1">Uncharacterized protein</fullName>
    </submittedName>
</protein>
<reference evidence="2" key="1">
    <citation type="submission" date="2016-10" db="EMBL/GenBank/DDBJ databases">
        <authorList>
            <person name="Varghese N."/>
            <person name="Submissions S."/>
        </authorList>
    </citation>
    <scope>NUCLEOTIDE SEQUENCE [LARGE SCALE GENOMIC DNA]</scope>
    <source>
        <strain evidence="2">CGMCC 1.11147</strain>
    </source>
</reference>
<dbReference type="OrthoDB" id="9926265at2"/>
<dbReference type="STRING" id="1005944.SAMN05192576_0818"/>